<reference evidence="1 2" key="1">
    <citation type="submission" date="2021-06" db="EMBL/GenBank/DDBJ databases">
        <title>Caerostris darwini draft genome.</title>
        <authorList>
            <person name="Kono N."/>
            <person name="Arakawa K."/>
        </authorList>
    </citation>
    <scope>NUCLEOTIDE SEQUENCE [LARGE SCALE GENOMIC DNA]</scope>
</reference>
<organism evidence="1 2">
    <name type="scientific">Caerostris darwini</name>
    <dbReference type="NCBI Taxonomy" id="1538125"/>
    <lineage>
        <taxon>Eukaryota</taxon>
        <taxon>Metazoa</taxon>
        <taxon>Ecdysozoa</taxon>
        <taxon>Arthropoda</taxon>
        <taxon>Chelicerata</taxon>
        <taxon>Arachnida</taxon>
        <taxon>Araneae</taxon>
        <taxon>Araneomorphae</taxon>
        <taxon>Entelegynae</taxon>
        <taxon>Araneoidea</taxon>
        <taxon>Araneidae</taxon>
        <taxon>Caerostris</taxon>
    </lineage>
</organism>
<protein>
    <submittedName>
        <fullName evidence="1">Uncharacterized protein</fullName>
    </submittedName>
</protein>
<evidence type="ECO:0000313" key="1">
    <source>
        <dbReference type="EMBL" id="GIX84288.1"/>
    </source>
</evidence>
<evidence type="ECO:0000313" key="2">
    <source>
        <dbReference type="Proteomes" id="UP001054837"/>
    </source>
</evidence>
<dbReference type="AlphaFoldDB" id="A0AAV4NKD5"/>
<keyword evidence="2" id="KW-1185">Reference proteome</keyword>
<accession>A0AAV4NKD5</accession>
<gene>
    <name evidence="1" type="ORF">CDAR_48871</name>
</gene>
<proteinExistence type="predicted"/>
<dbReference type="EMBL" id="BPLQ01001709">
    <property type="protein sequence ID" value="GIX84288.1"/>
    <property type="molecule type" value="Genomic_DNA"/>
</dbReference>
<name>A0AAV4NKD5_9ARAC</name>
<dbReference type="Proteomes" id="UP001054837">
    <property type="component" value="Unassembled WGS sequence"/>
</dbReference>
<comment type="caution">
    <text evidence="1">The sequence shown here is derived from an EMBL/GenBank/DDBJ whole genome shotgun (WGS) entry which is preliminary data.</text>
</comment>
<sequence length="113" mass="13032">MLRFLRIRSFDTILILKIMTTKSNVDAQLTVYEFHRDGMIYTYSIFPTPTQSGIKLQILWNQEIGGCSSSIPTPQHLTYHRSFSTPAPRPCRRFSHYFKPKIPPAEKGNGGER</sequence>